<evidence type="ECO:0000256" key="6">
    <source>
        <dbReference type="ARBA" id="ARBA00023118"/>
    </source>
</evidence>
<dbReference type="GO" id="GO:0000166">
    <property type="term" value="F:nucleotide binding"/>
    <property type="evidence" value="ECO:0007669"/>
    <property type="project" value="UniProtKB-KW"/>
</dbReference>
<dbReference type="EMBL" id="JACHJW010000001">
    <property type="protein sequence ID" value="MBB4958685.1"/>
    <property type="molecule type" value="Genomic_DNA"/>
</dbReference>
<feature type="domain" description="Pycsar effector protein" evidence="9">
    <location>
        <begin position="16"/>
        <end position="162"/>
    </location>
</feature>
<dbReference type="InterPro" id="IPR043760">
    <property type="entry name" value="PycTM_dom"/>
</dbReference>
<evidence type="ECO:0000259" key="9">
    <source>
        <dbReference type="Pfam" id="PF18967"/>
    </source>
</evidence>
<keyword evidence="2" id="KW-1003">Cell membrane</keyword>
<keyword evidence="4" id="KW-0547">Nucleotide-binding</keyword>
<proteinExistence type="predicted"/>
<comment type="caution">
    <text evidence="10">The sequence shown here is derived from an EMBL/GenBank/DDBJ whole genome shotgun (WGS) entry which is preliminary data.</text>
</comment>
<evidence type="ECO:0000256" key="5">
    <source>
        <dbReference type="ARBA" id="ARBA00022989"/>
    </source>
</evidence>
<comment type="subcellular location">
    <subcellularLocation>
        <location evidence="1">Cell membrane</location>
    </subcellularLocation>
</comment>
<evidence type="ECO:0000256" key="4">
    <source>
        <dbReference type="ARBA" id="ARBA00022741"/>
    </source>
</evidence>
<dbReference type="RefSeq" id="WP_184534742.1">
    <property type="nucleotide sequence ID" value="NZ_JACHJW010000001.1"/>
</dbReference>
<dbReference type="GO" id="GO:0051607">
    <property type="term" value="P:defense response to virus"/>
    <property type="evidence" value="ECO:0007669"/>
    <property type="project" value="UniProtKB-KW"/>
</dbReference>
<keyword evidence="5 8" id="KW-1133">Transmembrane helix</keyword>
<evidence type="ECO:0000313" key="11">
    <source>
        <dbReference type="Proteomes" id="UP000578819"/>
    </source>
</evidence>
<feature type="transmembrane region" description="Helical" evidence="8">
    <location>
        <begin position="58"/>
        <end position="81"/>
    </location>
</feature>
<dbReference type="AlphaFoldDB" id="A0A7W7WPA0"/>
<keyword evidence="3 8" id="KW-0812">Transmembrane</keyword>
<keyword evidence="6" id="KW-0051">Antiviral defense</keyword>
<sequence length="166" mass="18036">MSDVQRGAGAQQSNAAWLALQQLNEAIRFADVKVTAVLAADGLLSSQLWTDHTNGTEWSWGLLFIASVSTALSALLTLLTLAPRRQTTGPEALHHFDDVARRYAGDRQGFIDAWLATTSDDDATARMLAGHIWAANLVAYRKFTRAAWSIRLLVVGVMAWIASGLV</sequence>
<keyword evidence="11" id="KW-1185">Reference proteome</keyword>
<reference evidence="10 11" key="1">
    <citation type="submission" date="2020-08" db="EMBL/GenBank/DDBJ databases">
        <title>Sequencing the genomes of 1000 actinobacteria strains.</title>
        <authorList>
            <person name="Klenk H.-P."/>
        </authorList>
    </citation>
    <scope>NUCLEOTIDE SEQUENCE [LARGE SCALE GENOMIC DNA]</scope>
    <source>
        <strain evidence="10 11">DSM 45886</strain>
    </source>
</reference>
<dbReference type="Pfam" id="PF18967">
    <property type="entry name" value="PycTM"/>
    <property type="match status" value="1"/>
</dbReference>
<protein>
    <recommendedName>
        <fullName evidence="9">Pycsar effector protein domain-containing protein</fullName>
    </recommendedName>
</protein>
<dbReference type="GO" id="GO:0005886">
    <property type="term" value="C:plasma membrane"/>
    <property type="evidence" value="ECO:0007669"/>
    <property type="project" value="UniProtKB-SubCell"/>
</dbReference>
<accession>A0A7W7WPA0</accession>
<keyword evidence="7 8" id="KW-0472">Membrane</keyword>
<name>A0A7W7WPA0_9ACTN</name>
<evidence type="ECO:0000256" key="3">
    <source>
        <dbReference type="ARBA" id="ARBA00022692"/>
    </source>
</evidence>
<evidence type="ECO:0000256" key="8">
    <source>
        <dbReference type="SAM" id="Phobius"/>
    </source>
</evidence>
<evidence type="ECO:0000256" key="1">
    <source>
        <dbReference type="ARBA" id="ARBA00004236"/>
    </source>
</evidence>
<evidence type="ECO:0000256" key="2">
    <source>
        <dbReference type="ARBA" id="ARBA00022475"/>
    </source>
</evidence>
<dbReference type="Proteomes" id="UP000578819">
    <property type="component" value="Unassembled WGS sequence"/>
</dbReference>
<organism evidence="10 11">
    <name type="scientific">Micromonospora polyrhachis</name>
    <dbReference type="NCBI Taxonomy" id="1282883"/>
    <lineage>
        <taxon>Bacteria</taxon>
        <taxon>Bacillati</taxon>
        <taxon>Actinomycetota</taxon>
        <taxon>Actinomycetes</taxon>
        <taxon>Micromonosporales</taxon>
        <taxon>Micromonosporaceae</taxon>
        <taxon>Micromonospora</taxon>
    </lineage>
</organism>
<evidence type="ECO:0000256" key="7">
    <source>
        <dbReference type="ARBA" id="ARBA00023136"/>
    </source>
</evidence>
<feature type="transmembrane region" description="Helical" evidence="8">
    <location>
        <begin position="146"/>
        <end position="165"/>
    </location>
</feature>
<evidence type="ECO:0000313" key="10">
    <source>
        <dbReference type="EMBL" id="MBB4958685.1"/>
    </source>
</evidence>
<gene>
    <name evidence="10" type="ORF">FHR38_002418</name>
</gene>